<dbReference type="PANTHER" id="PTHR33223">
    <property type="entry name" value="CCHC-TYPE DOMAIN-CONTAINING PROTEIN"/>
    <property type="match status" value="1"/>
</dbReference>
<name>A0AAV9M239_9SOLN</name>
<dbReference type="PANTHER" id="PTHR33223:SF11">
    <property type="entry name" value="ELEMENT PROTEIN, PUTATIVE-RELATED"/>
    <property type="match status" value="1"/>
</dbReference>
<proteinExistence type="predicted"/>
<evidence type="ECO:0000313" key="2">
    <source>
        <dbReference type="EMBL" id="KAK4731462.1"/>
    </source>
</evidence>
<organism evidence="2 3">
    <name type="scientific">Solanum pinnatisectum</name>
    <name type="common">tansyleaf nightshade</name>
    <dbReference type="NCBI Taxonomy" id="50273"/>
    <lineage>
        <taxon>Eukaryota</taxon>
        <taxon>Viridiplantae</taxon>
        <taxon>Streptophyta</taxon>
        <taxon>Embryophyta</taxon>
        <taxon>Tracheophyta</taxon>
        <taxon>Spermatophyta</taxon>
        <taxon>Magnoliopsida</taxon>
        <taxon>eudicotyledons</taxon>
        <taxon>Gunneridae</taxon>
        <taxon>Pentapetalae</taxon>
        <taxon>asterids</taxon>
        <taxon>lamiids</taxon>
        <taxon>Solanales</taxon>
        <taxon>Solanaceae</taxon>
        <taxon>Solanoideae</taxon>
        <taxon>Solaneae</taxon>
        <taxon>Solanum</taxon>
    </lineage>
</organism>
<accession>A0AAV9M239</accession>
<feature type="domain" description="Retrotransposon gag" evidence="1">
    <location>
        <begin position="146"/>
        <end position="183"/>
    </location>
</feature>
<reference evidence="2 3" key="1">
    <citation type="submission" date="2023-10" db="EMBL/GenBank/DDBJ databases">
        <title>Genome-Wide Identification Analysis in wild type Solanum Pinnatisectum Reveals Some Genes Defensing Phytophthora Infestans.</title>
        <authorList>
            <person name="Sun C."/>
        </authorList>
    </citation>
    <scope>NUCLEOTIDE SEQUENCE [LARGE SCALE GENOMIC DNA]</scope>
    <source>
        <strain evidence="2">LQN</strain>
        <tissue evidence="2">Leaf</tissue>
    </source>
</reference>
<sequence>MPNIRSKGAPLVPYDPELRKTIHKIGNTKELEAQRLRFGLEAETVARGIQPNVVNCQEQAQHPAHMMFEEDDLDLDGAGATGAIMLPILLPGVKFTITSTMIQLLNLKGIFSGETGDSAKQHLRNFMVICKSQEIPGVSQTMMRLRLFSFSLTGEATNWLNEILVDSIRTWTELKEAFLERFFLK</sequence>
<evidence type="ECO:0000259" key="1">
    <source>
        <dbReference type="Pfam" id="PF03732"/>
    </source>
</evidence>
<dbReference type="InterPro" id="IPR005162">
    <property type="entry name" value="Retrotrans_gag_dom"/>
</dbReference>
<dbReference type="EMBL" id="JAWPEI010000003">
    <property type="protein sequence ID" value="KAK4731462.1"/>
    <property type="molecule type" value="Genomic_DNA"/>
</dbReference>
<comment type="caution">
    <text evidence="2">The sequence shown here is derived from an EMBL/GenBank/DDBJ whole genome shotgun (WGS) entry which is preliminary data.</text>
</comment>
<dbReference type="Proteomes" id="UP001311915">
    <property type="component" value="Unassembled WGS sequence"/>
</dbReference>
<protein>
    <recommendedName>
        <fullName evidence="1">Retrotransposon gag domain-containing protein</fullName>
    </recommendedName>
</protein>
<dbReference type="Pfam" id="PF03732">
    <property type="entry name" value="Retrotrans_gag"/>
    <property type="match status" value="1"/>
</dbReference>
<evidence type="ECO:0000313" key="3">
    <source>
        <dbReference type="Proteomes" id="UP001311915"/>
    </source>
</evidence>
<dbReference type="AlphaFoldDB" id="A0AAV9M239"/>
<keyword evidence="3" id="KW-1185">Reference proteome</keyword>
<gene>
    <name evidence="2" type="ORF">R3W88_024450</name>
</gene>